<dbReference type="STRING" id="765915.A0A1Y2I238"/>
<dbReference type="AlphaFoldDB" id="A0A1Y2I238"/>
<reference evidence="1 2" key="1">
    <citation type="submission" date="2016-07" db="EMBL/GenBank/DDBJ databases">
        <title>Pervasive Adenine N6-methylation of Active Genes in Fungi.</title>
        <authorList>
            <consortium name="DOE Joint Genome Institute"/>
            <person name="Mondo S.J."/>
            <person name="Dannebaum R.O."/>
            <person name="Kuo R.C."/>
            <person name="Labutti K."/>
            <person name="Haridas S."/>
            <person name="Kuo A."/>
            <person name="Salamov A."/>
            <person name="Ahrendt S.R."/>
            <person name="Lipzen A."/>
            <person name="Sullivan W."/>
            <person name="Andreopoulos W.B."/>
            <person name="Clum A."/>
            <person name="Lindquist E."/>
            <person name="Daum C."/>
            <person name="Ramamoorthy G.K."/>
            <person name="Gryganskyi A."/>
            <person name="Culley D."/>
            <person name="Magnuson J.K."/>
            <person name="James T.Y."/>
            <person name="O'Malley M.A."/>
            <person name="Stajich J.E."/>
            <person name="Spatafora J.W."/>
            <person name="Visel A."/>
            <person name="Grigoriev I.V."/>
        </authorList>
    </citation>
    <scope>NUCLEOTIDE SEQUENCE [LARGE SCALE GENOMIC DNA]</scope>
    <source>
        <strain evidence="1 2">PL171</strain>
    </source>
</reference>
<dbReference type="PANTHER" id="PTHR46586">
    <property type="entry name" value="ANKYRIN REPEAT-CONTAINING PROTEIN"/>
    <property type="match status" value="1"/>
</dbReference>
<comment type="caution">
    <text evidence="1">The sequence shown here is derived from an EMBL/GenBank/DDBJ whole genome shotgun (WGS) entry which is preliminary data.</text>
</comment>
<dbReference type="PANTHER" id="PTHR46586:SF3">
    <property type="entry name" value="ANKYRIN REPEAT-CONTAINING PROTEIN"/>
    <property type="match status" value="1"/>
</dbReference>
<dbReference type="EMBL" id="MCFL01000004">
    <property type="protein sequence ID" value="ORZ40001.1"/>
    <property type="molecule type" value="Genomic_DNA"/>
</dbReference>
<protein>
    <submittedName>
        <fullName evidence="1">Ankyrin repeat-containing domain protein</fullName>
    </submittedName>
</protein>
<organism evidence="1 2">
    <name type="scientific">Catenaria anguillulae PL171</name>
    <dbReference type="NCBI Taxonomy" id="765915"/>
    <lineage>
        <taxon>Eukaryota</taxon>
        <taxon>Fungi</taxon>
        <taxon>Fungi incertae sedis</taxon>
        <taxon>Blastocladiomycota</taxon>
        <taxon>Blastocladiomycetes</taxon>
        <taxon>Blastocladiales</taxon>
        <taxon>Catenariaceae</taxon>
        <taxon>Catenaria</taxon>
    </lineage>
</organism>
<evidence type="ECO:0000313" key="1">
    <source>
        <dbReference type="EMBL" id="ORZ40001.1"/>
    </source>
</evidence>
<sequence>MLTLDICDTILVVAIRLGQSKGLSVLISTTTLTATDVCRTAIQVASREHMTLVNRLALLVLPPPPGHLTHGDAASARGDFAILGIIAQLCRAHRLGIKRALLYTSAAIAESTKHGRREVLNWWLQHSTTHGGPIPLLYWHSVLDWESVYGDLNGLNWWFDSGLDLRFTEAAMDGASAKGNVAALAFWMRVAKEKLESTDALQYTERSLNEASANGHLDTVQWWFDSGLPLKYSHTAVDLASANGHLDIVKAWAGSGHSFRYTAAALDGASRNGHVHVLQWFLASGRPMQYTRSAFHDACAAGHVAVLEWFTSSGLQLRYEQAGLDAASENGHLAVLEWFAESGLREKYDSPVEKALLRGHVDVADWWLGRCSYRGIRQPNLTDALEQATFEGNLDAIKRLAARSEWPLSHDLLASVVERGAINGNLDLIEWAVAQVNESEREEFFEEVLYYAFPLDCATMSGHLHVLKYFKAHDIYYEMVSEDAVKAAAASGYVEILQWWKDELGASFIFPPGAVKCACSSGAVATLEWWFKSGLSPVLYDQLECARAMVHGGHVECLQWWVDKGFPLNKNSYEVMDTASELGHVQILSWWLQFAGPERVAYSEAALDLASKQGHVAVLEWWQASQLPLLYSDLALNDAIAQGQMTWPTAHNLVSTVIQVKQWDMLWWLFRDSRLITVPADRFSQLPGFLKGALL</sequence>
<accession>A0A1Y2I238</accession>
<dbReference type="InterPro" id="IPR052050">
    <property type="entry name" value="SecEffector_AnkRepeat"/>
</dbReference>
<dbReference type="SMART" id="SM00248">
    <property type="entry name" value="ANK"/>
    <property type="match status" value="4"/>
</dbReference>
<dbReference type="SUPFAM" id="SSF48403">
    <property type="entry name" value="Ankyrin repeat"/>
    <property type="match status" value="1"/>
</dbReference>
<evidence type="ECO:0000313" key="2">
    <source>
        <dbReference type="Proteomes" id="UP000193411"/>
    </source>
</evidence>
<dbReference type="InterPro" id="IPR002110">
    <property type="entry name" value="Ankyrin_rpt"/>
</dbReference>
<dbReference type="Proteomes" id="UP000193411">
    <property type="component" value="Unassembled WGS sequence"/>
</dbReference>
<dbReference type="OrthoDB" id="539213at2759"/>
<dbReference type="InterPro" id="IPR036770">
    <property type="entry name" value="Ankyrin_rpt-contain_sf"/>
</dbReference>
<proteinExistence type="predicted"/>
<dbReference type="Gene3D" id="1.25.40.20">
    <property type="entry name" value="Ankyrin repeat-containing domain"/>
    <property type="match status" value="2"/>
</dbReference>
<keyword evidence="2" id="KW-1185">Reference proteome</keyword>
<name>A0A1Y2I238_9FUNG</name>
<gene>
    <name evidence="1" type="ORF">BCR44DRAFT_1426070</name>
</gene>
<dbReference type="SUPFAM" id="SSF140860">
    <property type="entry name" value="Pseudo ankyrin repeat-like"/>
    <property type="match status" value="1"/>
</dbReference>